<evidence type="ECO:0000313" key="7">
    <source>
        <dbReference type="EMBL" id="AWI76940.1"/>
    </source>
</evidence>
<evidence type="ECO:0000256" key="5">
    <source>
        <dbReference type="ARBA" id="ARBA00022691"/>
    </source>
</evidence>
<keyword evidence="2 6" id="KW-0963">Cytoplasm</keyword>
<dbReference type="AlphaFoldDB" id="A0A2U8GU56"/>
<evidence type="ECO:0000256" key="1">
    <source>
        <dbReference type="ARBA" id="ARBA00009741"/>
    </source>
</evidence>
<dbReference type="GO" id="GO:0032259">
    <property type="term" value="P:methylation"/>
    <property type="evidence" value="ECO:0007669"/>
    <property type="project" value="UniProtKB-KW"/>
</dbReference>
<dbReference type="InterPro" id="IPR050078">
    <property type="entry name" value="Ribosomal_L11_MeTrfase_PrmA"/>
</dbReference>
<keyword evidence="4 6" id="KW-0808">Transferase</keyword>
<dbReference type="GO" id="GO:0005829">
    <property type="term" value="C:cytosol"/>
    <property type="evidence" value="ECO:0007669"/>
    <property type="project" value="TreeGrafter"/>
</dbReference>
<comment type="similarity">
    <text evidence="1 6">Belongs to the methyltransferase superfamily. PrmA family.</text>
</comment>
<dbReference type="EC" id="2.1.1.-" evidence="6"/>
<dbReference type="InterPro" id="IPR004498">
    <property type="entry name" value="Ribosomal_PrmA_MeTrfase"/>
</dbReference>
<keyword evidence="7" id="KW-0689">Ribosomal protein</keyword>
<dbReference type="Pfam" id="PF06325">
    <property type="entry name" value="PrmA"/>
    <property type="match status" value="1"/>
</dbReference>
<evidence type="ECO:0000256" key="2">
    <source>
        <dbReference type="ARBA" id="ARBA00022490"/>
    </source>
</evidence>
<protein>
    <recommendedName>
        <fullName evidence="6">Ribosomal protein L11 methyltransferase</fullName>
        <shortName evidence="6">L11 Mtase</shortName>
        <ecNumber evidence="6">2.1.1.-</ecNumber>
    </recommendedName>
</protein>
<organism evidence="7 8">
    <name type="scientific">Parazoarcus communis</name>
    <dbReference type="NCBI Taxonomy" id="41977"/>
    <lineage>
        <taxon>Bacteria</taxon>
        <taxon>Pseudomonadati</taxon>
        <taxon>Pseudomonadota</taxon>
        <taxon>Betaproteobacteria</taxon>
        <taxon>Rhodocyclales</taxon>
        <taxon>Zoogloeaceae</taxon>
        <taxon>Parazoarcus</taxon>
    </lineage>
</organism>
<dbReference type="CDD" id="cd02440">
    <property type="entry name" value="AdoMet_MTases"/>
    <property type="match status" value="1"/>
</dbReference>
<proteinExistence type="inferred from homology"/>
<sequence length="294" mass="31192">MWTSVTLQADANKAEALSDALMEAGALSVSIEDADAGTEAETPQFGEPGHLPTSLWDHSRVIALFDRDAAFETVLAEASKAVGLDAVPPYTTEAVEEQNWVQLTQSQFDPIRITERLWIVPSWHTAPDSDAINIELDPGMAFGTGSHPTTRLCLEWLCDAVQPGQSVLDYGCGSGILGIAAVRLGAGDVLGVDIDEKAVEAARDNAQRNAVAMRLQHSGIALSETFDIVVANILTNPLCVLAPAIAARVAPGGRVALSGVLEQQSEQVIDAWAPYVALEVGAASDGWVRLEGRR</sequence>
<name>A0A2U8GU56_9RHOO</name>
<feature type="binding site" evidence="6">
    <location>
        <position position="232"/>
    </location>
    <ligand>
        <name>S-adenosyl-L-methionine</name>
        <dbReference type="ChEBI" id="CHEBI:59789"/>
    </ligand>
</feature>
<dbReference type="RefSeq" id="WP_108950639.1">
    <property type="nucleotide sequence ID" value="NZ_CP022187.1"/>
</dbReference>
<evidence type="ECO:0000313" key="8">
    <source>
        <dbReference type="Proteomes" id="UP000244930"/>
    </source>
</evidence>
<dbReference type="KEGG" id="acom:CEW83_18305"/>
<keyword evidence="7" id="KW-0687">Ribonucleoprotein</keyword>
<evidence type="ECO:0000256" key="6">
    <source>
        <dbReference type="HAMAP-Rule" id="MF_00735"/>
    </source>
</evidence>
<dbReference type="GO" id="GO:0005840">
    <property type="term" value="C:ribosome"/>
    <property type="evidence" value="ECO:0007669"/>
    <property type="project" value="UniProtKB-KW"/>
</dbReference>
<dbReference type="Proteomes" id="UP000244930">
    <property type="component" value="Chromosome"/>
</dbReference>
<dbReference type="InterPro" id="IPR029063">
    <property type="entry name" value="SAM-dependent_MTases_sf"/>
</dbReference>
<dbReference type="Gene3D" id="3.40.50.150">
    <property type="entry name" value="Vaccinia Virus protein VP39"/>
    <property type="match status" value="1"/>
</dbReference>
<gene>
    <name evidence="6" type="primary">prmA</name>
    <name evidence="7" type="ORF">CEW83_18305</name>
</gene>
<evidence type="ECO:0000256" key="4">
    <source>
        <dbReference type="ARBA" id="ARBA00022679"/>
    </source>
</evidence>
<accession>A0A2U8GU56</accession>
<evidence type="ECO:0000256" key="3">
    <source>
        <dbReference type="ARBA" id="ARBA00022603"/>
    </source>
</evidence>
<dbReference type="GO" id="GO:0016279">
    <property type="term" value="F:protein-lysine N-methyltransferase activity"/>
    <property type="evidence" value="ECO:0007669"/>
    <property type="project" value="TreeGrafter"/>
</dbReference>
<dbReference type="HAMAP" id="MF_00735">
    <property type="entry name" value="Methyltr_PrmA"/>
    <property type="match status" value="1"/>
</dbReference>
<dbReference type="PANTHER" id="PTHR43648">
    <property type="entry name" value="ELECTRON TRANSFER FLAVOPROTEIN BETA SUBUNIT LYSINE METHYLTRANSFERASE"/>
    <property type="match status" value="1"/>
</dbReference>
<comment type="catalytic activity">
    <reaction evidence="6">
        <text>L-lysyl-[protein] + 3 S-adenosyl-L-methionine = N(6),N(6),N(6)-trimethyl-L-lysyl-[protein] + 3 S-adenosyl-L-homocysteine + 3 H(+)</text>
        <dbReference type="Rhea" id="RHEA:54192"/>
        <dbReference type="Rhea" id="RHEA-COMP:9752"/>
        <dbReference type="Rhea" id="RHEA-COMP:13826"/>
        <dbReference type="ChEBI" id="CHEBI:15378"/>
        <dbReference type="ChEBI" id="CHEBI:29969"/>
        <dbReference type="ChEBI" id="CHEBI:57856"/>
        <dbReference type="ChEBI" id="CHEBI:59789"/>
        <dbReference type="ChEBI" id="CHEBI:61961"/>
    </reaction>
</comment>
<feature type="binding site" evidence="6">
    <location>
        <position position="150"/>
    </location>
    <ligand>
        <name>S-adenosyl-L-methionine</name>
        <dbReference type="ChEBI" id="CHEBI:59789"/>
    </ligand>
</feature>
<dbReference type="PIRSF" id="PIRSF000401">
    <property type="entry name" value="RPL11_MTase"/>
    <property type="match status" value="1"/>
</dbReference>
<dbReference type="PANTHER" id="PTHR43648:SF1">
    <property type="entry name" value="ELECTRON TRANSFER FLAVOPROTEIN BETA SUBUNIT LYSINE METHYLTRANSFERASE"/>
    <property type="match status" value="1"/>
</dbReference>
<keyword evidence="8" id="KW-1185">Reference proteome</keyword>
<dbReference type="NCBIfam" id="TIGR00406">
    <property type="entry name" value="prmA"/>
    <property type="match status" value="1"/>
</dbReference>
<comment type="subcellular location">
    <subcellularLocation>
        <location evidence="6">Cytoplasm</location>
    </subcellularLocation>
</comment>
<feature type="binding site" evidence="6">
    <location>
        <position position="171"/>
    </location>
    <ligand>
        <name>S-adenosyl-L-methionine</name>
        <dbReference type="ChEBI" id="CHEBI:59789"/>
    </ligand>
</feature>
<dbReference type="SUPFAM" id="SSF53335">
    <property type="entry name" value="S-adenosyl-L-methionine-dependent methyltransferases"/>
    <property type="match status" value="1"/>
</dbReference>
<keyword evidence="3 6" id="KW-0489">Methyltransferase</keyword>
<comment type="function">
    <text evidence="6">Methylates ribosomal protein L11.</text>
</comment>
<keyword evidence="5 6" id="KW-0949">S-adenosyl-L-methionine</keyword>
<reference evidence="7 8" key="1">
    <citation type="submission" date="2017-06" db="EMBL/GenBank/DDBJ databases">
        <title>Azoarcus.</title>
        <authorList>
            <person name="Woo J.-H."/>
            <person name="Kim H.-S."/>
        </authorList>
    </citation>
    <scope>NUCLEOTIDE SEQUENCE [LARGE SCALE GENOMIC DNA]</scope>
    <source>
        <strain evidence="7 8">TSPY31</strain>
    </source>
</reference>
<feature type="binding site" evidence="6">
    <location>
        <position position="193"/>
    </location>
    <ligand>
        <name>S-adenosyl-L-methionine</name>
        <dbReference type="ChEBI" id="CHEBI:59789"/>
    </ligand>
</feature>
<dbReference type="EMBL" id="CP022187">
    <property type="protein sequence ID" value="AWI76940.1"/>
    <property type="molecule type" value="Genomic_DNA"/>
</dbReference>